<evidence type="ECO:0000313" key="3">
    <source>
        <dbReference type="Proteomes" id="UP000479000"/>
    </source>
</evidence>
<protein>
    <submittedName>
        <fullName evidence="2">Uncharacterized protein</fullName>
    </submittedName>
</protein>
<feature type="region of interest" description="Disordered" evidence="1">
    <location>
        <begin position="1"/>
        <end position="26"/>
    </location>
</feature>
<name>A0A6H5GVJ8_9HEMI</name>
<reference evidence="2 3" key="1">
    <citation type="submission" date="2020-02" db="EMBL/GenBank/DDBJ databases">
        <authorList>
            <person name="Ferguson B K."/>
        </authorList>
    </citation>
    <scope>NUCLEOTIDE SEQUENCE [LARGE SCALE GENOMIC DNA]</scope>
</reference>
<keyword evidence="3" id="KW-1185">Reference proteome</keyword>
<organism evidence="2 3">
    <name type="scientific">Nesidiocoris tenuis</name>
    <dbReference type="NCBI Taxonomy" id="355587"/>
    <lineage>
        <taxon>Eukaryota</taxon>
        <taxon>Metazoa</taxon>
        <taxon>Ecdysozoa</taxon>
        <taxon>Arthropoda</taxon>
        <taxon>Hexapoda</taxon>
        <taxon>Insecta</taxon>
        <taxon>Pterygota</taxon>
        <taxon>Neoptera</taxon>
        <taxon>Paraneoptera</taxon>
        <taxon>Hemiptera</taxon>
        <taxon>Heteroptera</taxon>
        <taxon>Panheteroptera</taxon>
        <taxon>Cimicomorpha</taxon>
        <taxon>Miridae</taxon>
        <taxon>Dicyphina</taxon>
        <taxon>Nesidiocoris</taxon>
    </lineage>
</organism>
<proteinExistence type="predicted"/>
<evidence type="ECO:0000313" key="2">
    <source>
        <dbReference type="EMBL" id="CAB0007293.1"/>
    </source>
</evidence>
<evidence type="ECO:0000256" key="1">
    <source>
        <dbReference type="SAM" id="MobiDB-lite"/>
    </source>
</evidence>
<feature type="non-terminal residue" evidence="2">
    <location>
        <position position="56"/>
    </location>
</feature>
<sequence>MSSKSFPWNKNDEKNPRTALNKETPQYVAPTLFTPCKLERKASKRPTFTRPTGVKL</sequence>
<dbReference type="EMBL" id="CADCXU010018948">
    <property type="protein sequence ID" value="CAB0007293.1"/>
    <property type="molecule type" value="Genomic_DNA"/>
</dbReference>
<dbReference type="Proteomes" id="UP000479000">
    <property type="component" value="Unassembled WGS sequence"/>
</dbReference>
<dbReference type="AlphaFoldDB" id="A0A6H5GVJ8"/>
<gene>
    <name evidence="2" type="ORF">NTEN_LOCUS12597</name>
</gene>
<accession>A0A6H5GVJ8</accession>